<feature type="coiled-coil region" evidence="1">
    <location>
        <begin position="120"/>
        <end position="147"/>
    </location>
</feature>
<evidence type="ECO:0000313" key="3">
    <source>
        <dbReference type="EMBL" id="KAK1882224.1"/>
    </source>
</evidence>
<feature type="coiled-coil region" evidence="1">
    <location>
        <begin position="228"/>
        <end position="255"/>
    </location>
</feature>
<dbReference type="EMBL" id="JASDAP010000023">
    <property type="protein sequence ID" value="KAK1882224.1"/>
    <property type="molecule type" value="Genomic_DNA"/>
</dbReference>
<evidence type="ECO:0000313" key="4">
    <source>
        <dbReference type="Proteomes" id="UP001228049"/>
    </source>
</evidence>
<proteinExistence type="predicted"/>
<comment type="caution">
    <text evidence="3">The sequence shown here is derived from an EMBL/GenBank/DDBJ whole genome shotgun (WGS) entry which is preliminary data.</text>
</comment>
<feature type="non-terminal residue" evidence="3">
    <location>
        <position position="1"/>
    </location>
</feature>
<evidence type="ECO:0000256" key="2">
    <source>
        <dbReference type="SAM" id="MobiDB-lite"/>
    </source>
</evidence>
<keyword evidence="4" id="KW-1185">Reference proteome</keyword>
<dbReference type="Proteomes" id="UP001228049">
    <property type="component" value="Unassembled WGS sequence"/>
</dbReference>
<keyword evidence="1" id="KW-0175">Coiled coil</keyword>
<feature type="non-terminal residue" evidence="3">
    <location>
        <position position="474"/>
    </location>
</feature>
<feature type="coiled-coil region" evidence="1">
    <location>
        <begin position="20"/>
        <end position="51"/>
    </location>
</feature>
<evidence type="ECO:0000256" key="1">
    <source>
        <dbReference type="SAM" id="Coils"/>
    </source>
</evidence>
<name>A0AAD9BHQ1_DISEL</name>
<feature type="compositionally biased region" description="Basic and acidic residues" evidence="2">
    <location>
        <begin position="344"/>
        <end position="359"/>
    </location>
</feature>
<sequence length="474" mass="54426">YSTCALSVTLQALRQVLLGFKAAKAELAAENAALKEQRASWELEKNMLLDEKEHLVSTLFMARRYIHSVKESLRFHKTETEKATKAWKELHHQLNEMKPSFDKAVMELKKERESRGLVTENEVAANLENLQQDSERKRSKIIQEKEEAITSDRKGVMALEEEHLEETHQRETEWQTKHKVLEGQIERDLASKEILKKSEQKQSREVEEKWLNKEEEWLNKEEEWLNKEEEWLNKEREMRDEMQLLNQKNAQLTAVVSAGLPCGMLGKGWLTDKGEIERGNTAMGAYGCVAQQRSETETHPSVPGAVNGEEEFHEEEGKEEKLREIRRKTDGSLTPTELSTGQERNTERRRGIETKRGREMNLSSTSSSSSLNLSLTFAASFDSSHPSLSFSTLYFSQPAINLSNRAAERCCAEATFWLSPEASWLNVYLLGKFLPEKTEPDGVYDLITAWTHCWLLPHSATNTHTYTAAQQWAL</sequence>
<feature type="region of interest" description="Disordered" evidence="2">
    <location>
        <begin position="292"/>
        <end position="367"/>
    </location>
</feature>
<feature type="compositionally biased region" description="Basic and acidic residues" evidence="2">
    <location>
        <begin position="315"/>
        <end position="330"/>
    </location>
</feature>
<dbReference type="AlphaFoldDB" id="A0AAD9BHQ1"/>
<gene>
    <name evidence="3" type="ORF">KUDE01_023010</name>
</gene>
<reference evidence="3" key="1">
    <citation type="submission" date="2023-04" db="EMBL/GenBank/DDBJ databases">
        <title>Chromosome-level genome of Chaenocephalus aceratus.</title>
        <authorList>
            <person name="Park H."/>
        </authorList>
    </citation>
    <scope>NUCLEOTIDE SEQUENCE</scope>
    <source>
        <strain evidence="3">DE</strain>
        <tissue evidence="3">Muscle</tissue>
    </source>
</reference>
<organism evidence="3 4">
    <name type="scientific">Dissostichus eleginoides</name>
    <name type="common">Patagonian toothfish</name>
    <name type="synonym">Dissostichus amissus</name>
    <dbReference type="NCBI Taxonomy" id="100907"/>
    <lineage>
        <taxon>Eukaryota</taxon>
        <taxon>Metazoa</taxon>
        <taxon>Chordata</taxon>
        <taxon>Craniata</taxon>
        <taxon>Vertebrata</taxon>
        <taxon>Euteleostomi</taxon>
        <taxon>Actinopterygii</taxon>
        <taxon>Neopterygii</taxon>
        <taxon>Teleostei</taxon>
        <taxon>Neoteleostei</taxon>
        <taxon>Acanthomorphata</taxon>
        <taxon>Eupercaria</taxon>
        <taxon>Perciformes</taxon>
        <taxon>Notothenioidei</taxon>
        <taxon>Nototheniidae</taxon>
        <taxon>Dissostichus</taxon>
    </lineage>
</organism>
<feature type="compositionally biased region" description="Polar residues" evidence="2">
    <location>
        <begin position="331"/>
        <end position="343"/>
    </location>
</feature>
<accession>A0AAD9BHQ1</accession>
<protein>
    <submittedName>
        <fullName evidence="3">Reticulocyte-binding protein 2 like a</fullName>
    </submittedName>
</protein>